<dbReference type="PANTHER" id="PTHR42734:SF17">
    <property type="entry name" value="METAL TRANSPORT SYSTEM ATP-BINDING PROTEIN TM_0124-RELATED"/>
    <property type="match status" value="1"/>
</dbReference>
<dbReference type="GO" id="GO:0016887">
    <property type="term" value="F:ATP hydrolysis activity"/>
    <property type="evidence" value="ECO:0007669"/>
    <property type="project" value="InterPro"/>
</dbReference>
<evidence type="ECO:0000256" key="2">
    <source>
        <dbReference type="ARBA" id="ARBA00005417"/>
    </source>
</evidence>
<accession>A0AAU0UPG8</accession>
<dbReference type="AlphaFoldDB" id="A0AAU0UPG8"/>
<evidence type="ECO:0000313" key="7">
    <source>
        <dbReference type="EMBL" id="WRO22085.1"/>
    </source>
</evidence>
<feature type="domain" description="ABC transporter" evidence="6">
    <location>
        <begin position="6"/>
        <end position="245"/>
    </location>
</feature>
<evidence type="ECO:0000256" key="1">
    <source>
        <dbReference type="ARBA" id="ARBA00004202"/>
    </source>
</evidence>
<dbReference type="InterPro" id="IPR015856">
    <property type="entry name" value="ABC_transpr_CbiO/EcfA_su"/>
</dbReference>
<dbReference type="PROSITE" id="PS50893">
    <property type="entry name" value="ABC_TRANSPORTER_2"/>
    <property type="match status" value="1"/>
</dbReference>
<dbReference type="InterPro" id="IPR050153">
    <property type="entry name" value="Metal_Ion_Import_ABC"/>
</dbReference>
<evidence type="ECO:0000256" key="3">
    <source>
        <dbReference type="ARBA" id="ARBA00022448"/>
    </source>
</evidence>
<comment type="subcellular location">
    <subcellularLocation>
        <location evidence="1">Cell membrane</location>
        <topology evidence="1">Peripheral membrane protein</topology>
    </subcellularLocation>
</comment>
<dbReference type="KEGG" id="dbc:MFMK1_001906"/>
<keyword evidence="4" id="KW-0547">Nucleotide-binding</keyword>
<dbReference type="SMART" id="SM00382">
    <property type="entry name" value="AAA"/>
    <property type="match status" value="1"/>
</dbReference>
<evidence type="ECO:0000256" key="4">
    <source>
        <dbReference type="ARBA" id="ARBA00022741"/>
    </source>
</evidence>
<gene>
    <name evidence="7" type="ORF">MFMK1_001906</name>
</gene>
<dbReference type="Gene3D" id="3.40.50.300">
    <property type="entry name" value="P-loop containing nucleotide triphosphate hydrolases"/>
    <property type="match status" value="1"/>
</dbReference>
<dbReference type="PANTHER" id="PTHR42734">
    <property type="entry name" value="METAL TRANSPORT SYSTEM ATP-BINDING PROTEIN TM_0124-RELATED"/>
    <property type="match status" value="1"/>
</dbReference>
<dbReference type="GO" id="GO:0005524">
    <property type="term" value="F:ATP binding"/>
    <property type="evidence" value="ECO:0007669"/>
    <property type="project" value="UniProtKB-KW"/>
</dbReference>
<dbReference type="Proteomes" id="UP001329915">
    <property type="component" value="Chromosome"/>
</dbReference>
<reference evidence="7 8" key="1">
    <citation type="submission" date="2023-04" db="EMBL/GenBank/DDBJ databases">
        <authorList>
            <person name="Hsu D."/>
        </authorList>
    </citation>
    <scope>NUCLEOTIDE SEQUENCE [LARGE SCALE GENOMIC DNA]</scope>
    <source>
        <strain evidence="7 8">MK1</strain>
    </source>
</reference>
<dbReference type="GO" id="GO:0022857">
    <property type="term" value="F:transmembrane transporter activity"/>
    <property type="evidence" value="ECO:0007669"/>
    <property type="project" value="UniProtKB-ARBA"/>
</dbReference>
<sequence length="262" mass="29300">MVEAIIEMQGVSWIRDGIKILKGIEWQVRPGENWAVMGLNGSGKTTLLDIINGYIYPSLGRVTVLGHTFGASDLREMRKSIGLVSSSLQEKLYLNETAAEIILSGCFATIGLYQLPGDKEKHRAEEIMAELECSHFAHRRYKTLSQGERQKVMIGRALASSPDLLILDEPCSGLDLFAREQLLDTVERISRIENPPTLIYVTHHAEEILPAFSHTLLMRRGETFAAGETGAILTGDSLSEFFERPVAVKWRDGRAWIDIDRC</sequence>
<proteinExistence type="inferred from homology"/>
<dbReference type="InterPro" id="IPR003439">
    <property type="entry name" value="ABC_transporter-like_ATP-bd"/>
</dbReference>
<dbReference type="SUPFAM" id="SSF52540">
    <property type="entry name" value="P-loop containing nucleoside triphosphate hydrolases"/>
    <property type="match status" value="1"/>
</dbReference>
<evidence type="ECO:0000259" key="6">
    <source>
        <dbReference type="PROSITE" id="PS50893"/>
    </source>
</evidence>
<evidence type="ECO:0000256" key="5">
    <source>
        <dbReference type="ARBA" id="ARBA00022840"/>
    </source>
</evidence>
<keyword evidence="8" id="KW-1185">Reference proteome</keyword>
<dbReference type="InterPro" id="IPR003593">
    <property type="entry name" value="AAA+_ATPase"/>
</dbReference>
<dbReference type="GO" id="GO:0005886">
    <property type="term" value="C:plasma membrane"/>
    <property type="evidence" value="ECO:0007669"/>
    <property type="project" value="UniProtKB-SubCell"/>
</dbReference>
<keyword evidence="3" id="KW-0813">Transport</keyword>
<dbReference type="EMBL" id="CP121694">
    <property type="protein sequence ID" value="WRO22085.1"/>
    <property type="molecule type" value="Genomic_DNA"/>
</dbReference>
<name>A0AAU0UPG8_9FIRM</name>
<organism evidence="7 8">
    <name type="scientific">Metallumcola ferriviriculae</name>
    <dbReference type="NCBI Taxonomy" id="3039180"/>
    <lineage>
        <taxon>Bacteria</taxon>
        <taxon>Bacillati</taxon>
        <taxon>Bacillota</taxon>
        <taxon>Clostridia</taxon>
        <taxon>Neomoorellales</taxon>
        <taxon>Desulfitibacteraceae</taxon>
        <taxon>Metallumcola</taxon>
    </lineage>
</organism>
<dbReference type="PROSITE" id="PS00211">
    <property type="entry name" value="ABC_TRANSPORTER_1"/>
    <property type="match status" value="1"/>
</dbReference>
<keyword evidence="5 7" id="KW-0067">ATP-binding</keyword>
<comment type="similarity">
    <text evidence="2">Belongs to the ABC transporter superfamily.</text>
</comment>
<dbReference type="InterPro" id="IPR027417">
    <property type="entry name" value="P-loop_NTPase"/>
</dbReference>
<dbReference type="Pfam" id="PF00005">
    <property type="entry name" value="ABC_tran"/>
    <property type="match status" value="1"/>
</dbReference>
<evidence type="ECO:0000313" key="8">
    <source>
        <dbReference type="Proteomes" id="UP001329915"/>
    </source>
</evidence>
<dbReference type="CDD" id="cd03225">
    <property type="entry name" value="ABC_cobalt_CbiO_domain1"/>
    <property type="match status" value="1"/>
</dbReference>
<dbReference type="InterPro" id="IPR017871">
    <property type="entry name" value="ABC_transporter-like_CS"/>
</dbReference>
<protein>
    <submittedName>
        <fullName evidence="7">ABC transporter ATP-binding protein</fullName>
    </submittedName>
</protein>